<gene>
    <name evidence="3" type="ORF">F0U60_41025</name>
</gene>
<dbReference type="Pfam" id="PF09990">
    <property type="entry name" value="DUF2231"/>
    <property type="match status" value="1"/>
</dbReference>
<feature type="transmembrane region" description="Helical" evidence="1">
    <location>
        <begin position="12"/>
        <end position="32"/>
    </location>
</feature>
<sequence>MQMRVHELHPTLIHAPLALLPSTVVVDLTAALTGNQKLDTAARTLWWTTAASGLMAGLAGMAASQEVKADRHTRDMMFLHGLGNVVIVLSAFGVAAWRTAHRSSLVSSLLGLGSFAFATYTGWLGGEMVYSHGVGVKELTMKDAELDQLSPPLASRQAPVRILRDAVKGLGWLLGRARRVFSGDEQLDPSAFGVVAVEQRLTQQSQATPGDVRSELRPV</sequence>
<reference evidence="3 4" key="1">
    <citation type="submission" date="2019-08" db="EMBL/GenBank/DDBJ databases">
        <title>Archangium and Cystobacter genomes.</title>
        <authorList>
            <person name="Chen I.-C.K."/>
            <person name="Wielgoss S."/>
        </authorList>
    </citation>
    <scope>NUCLEOTIDE SEQUENCE [LARGE SCALE GENOMIC DNA]</scope>
    <source>
        <strain evidence="3 4">Cbm 6</strain>
    </source>
</reference>
<organism evidence="3 4">
    <name type="scientific">Archangium minus</name>
    <dbReference type="NCBI Taxonomy" id="83450"/>
    <lineage>
        <taxon>Bacteria</taxon>
        <taxon>Pseudomonadati</taxon>
        <taxon>Myxococcota</taxon>
        <taxon>Myxococcia</taxon>
        <taxon>Myxococcales</taxon>
        <taxon>Cystobacterineae</taxon>
        <taxon>Archangiaceae</taxon>
        <taxon>Archangium</taxon>
    </lineage>
</organism>
<name>A0ABY9X313_9BACT</name>
<keyword evidence="1" id="KW-0472">Membrane</keyword>
<feature type="transmembrane region" description="Helical" evidence="1">
    <location>
        <begin position="44"/>
        <end position="64"/>
    </location>
</feature>
<dbReference type="EMBL" id="CP043494">
    <property type="protein sequence ID" value="WNG49797.1"/>
    <property type="molecule type" value="Genomic_DNA"/>
</dbReference>
<feature type="transmembrane region" description="Helical" evidence="1">
    <location>
        <begin position="76"/>
        <end position="97"/>
    </location>
</feature>
<dbReference type="Proteomes" id="UP001611383">
    <property type="component" value="Chromosome"/>
</dbReference>
<protein>
    <submittedName>
        <fullName evidence="3">DUF2231 domain-containing protein</fullName>
    </submittedName>
</protein>
<evidence type="ECO:0000313" key="4">
    <source>
        <dbReference type="Proteomes" id="UP001611383"/>
    </source>
</evidence>
<proteinExistence type="predicted"/>
<evidence type="ECO:0000313" key="3">
    <source>
        <dbReference type="EMBL" id="WNG49797.1"/>
    </source>
</evidence>
<keyword evidence="4" id="KW-1185">Reference proteome</keyword>
<evidence type="ECO:0000259" key="2">
    <source>
        <dbReference type="Pfam" id="PF09990"/>
    </source>
</evidence>
<dbReference type="InterPro" id="IPR019251">
    <property type="entry name" value="DUF2231_TM"/>
</dbReference>
<accession>A0ABY9X313</accession>
<keyword evidence="1" id="KW-1133">Transmembrane helix</keyword>
<evidence type="ECO:0000256" key="1">
    <source>
        <dbReference type="SAM" id="Phobius"/>
    </source>
</evidence>
<keyword evidence="1" id="KW-0812">Transmembrane</keyword>
<feature type="domain" description="DUF2231" evidence="2">
    <location>
        <begin position="6"/>
        <end position="137"/>
    </location>
</feature>
<dbReference type="RefSeq" id="WP_395808130.1">
    <property type="nucleotide sequence ID" value="NZ_CP043494.1"/>
</dbReference>
<feature type="transmembrane region" description="Helical" evidence="1">
    <location>
        <begin position="103"/>
        <end position="123"/>
    </location>
</feature>